<organism evidence="2 3">
    <name type="scientific">Planktothrix agardhii</name>
    <name type="common">Oscillatoria agardhii</name>
    <dbReference type="NCBI Taxonomy" id="1160"/>
    <lineage>
        <taxon>Bacteria</taxon>
        <taxon>Bacillati</taxon>
        <taxon>Cyanobacteriota</taxon>
        <taxon>Cyanophyceae</taxon>
        <taxon>Oscillatoriophycideae</taxon>
        <taxon>Oscillatoriales</taxon>
        <taxon>Microcoleaceae</taxon>
        <taxon>Planktothrix</taxon>
    </lineage>
</organism>
<accession>A0AAD1V4B5</accession>
<gene>
    <name evidence="2" type="ORF">PANO66_00536</name>
</gene>
<dbReference type="Proteomes" id="UP001153761">
    <property type="component" value="Chromosome"/>
</dbReference>
<dbReference type="EMBL" id="LR882963">
    <property type="protein sequence ID" value="CAD5918659.1"/>
    <property type="molecule type" value="Genomic_DNA"/>
</dbReference>
<evidence type="ECO:0000313" key="2">
    <source>
        <dbReference type="EMBL" id="CAD5918659.1"/>
    </source>
</evidence>
<proteinExistence type="predicted"/>
<dbReference type="AlphaFoldDB" id="A0AAD1V4B5"/>
<protein>
    <submittedName>
        <fullName evidence="2">Uncharacterized protein</fullName>
    </submittedName>
</protein>
<evidence type="ECO:0000256" key="1">
    <source>
        <dbReference type="SAM" id="MobiDB-lite"/>
    </source>
</evidence>
<evidence type="ECO:0000313" key="3">
    <source>
        <dbReference type="Proteomes" id="UP001153761"/>
    </source>
</evidence>
<dbReference type="RefSeq" id="WP_254032087.1">
    <property type="nucleotide sequence ID" value="NZ_LR882963.1"/>
</dbReference>
<sequence>MSSFIKIEKLTCVRLNNRDGYECQLEILIDRSIKKHLQMMLSAGQSWSSNHQYYQFENQVEVRIVDKIEQENEYFSGLVNLKLNPVHQNLKAFIDNEIGYYILDYRIELEKPPKLLSPPKFSNGKLNDTEGIVDPVPTPD</sequence>
<name>A0AAD1V4B5_PLAAG</name>
<reference evidence="2" key="1">
    <citation type="submission" date="2020-09" db="EMBL/GenBank/DDBJ databases">
        <authorList>
            <person name="Blom J."/>
        </authorList>
    </citation>
    <scope>NUCLEOTIDE SEQUENCE</scope>
    <source>
        <strain evidence="2">No.66</strain>
    </source>
</reference>
<feature type="region of interest" description="Disordered" evidence="1">
    <location>
        <begin position="117"/>
        <end position="140"/>
    </location>
</feature>